<keyword evidence="2 3" id="KW-0040">ANK repeat</keyword>
<dbReference type="SMART" id="SM00225">
    <property type="entry name" value="BTB"/>
    <property type="match status" value="2"/>
</dbReference>
<evidence type="ECO:0000256" key="3">
    <source>
        <dbReference type="PROSITE-ProRule" id="PRU00023"/>
    </source>
</evidence>
<feature type="domain" description="BTB" evidence="5">
    <location>
        <begin position="154"/>
        <end position="219"/>
    </location>
</feature>
<dbReference type="Gene3D" id="1.25.40.20">
    <property type="entry name" value="Ankyrin repeat-containing domain"/>
    <property type="match status" value="1"/>
</dbReference>
<dbReference type="PROSITE" id="PS50088">
    <property type="entry name" value="ANK_REPEAT"/>
    <property type="match status" value="1"/>
</dbReference>
<dbReference type="AlphaFoldDB" id="A0AAV9K019"/>
<dbReference type="SMART" id="SM00248">
    <property type="entry name" value="ANK"/>
    <property type="match status" value="2"/>
</dbReference>
<comment type="caution">
    <text evidence="6">The sequence shown here is derived from an EMBL/GenBank/DDBJ whole genome shotgun (WGS) entry which is preliminary data.</text>
</comment>
<evidence type="ECO:0000256" key="2">
    <source>
        <dbReference type="ARBA" id="ARBA00023043"/>
    </source>
</evidence>
<dbReference type="PROSITE" id="PS50097">
    <property type="entry name" value="BTB"/>
    <property type="match status" value="2"/>
</dbReference>
<dbReference type="CDD" id="cd18186">
    <property type="entry name" value="BTB_POZ_ZBTB_KLHL-like"/>
    <property type="match status" value="1"/>
</dbReference>
<dbReference type="Gene3D" id="3.30.710.10">
    <property type="entry name" value="Potassium Channel Kv1.1, Chain A"/>
    <property type="match status" value="2"/>
</dbReference>
<feature type="region of interest" description="Disordered" evidence="4">
    <location>
        <begin position="310"/>
        <end position="370"/>
    </location>
</feature>
<dbReference type="SUPFAM" id="SSF48403">
    <property type="entry name" value="Ankyrin repeat"/>
    <property type="match status" value="1"/>
</dbReference>
<keyword evidence="1" id="KW-0677">Repeat</keyword>
<gene>
    <name evidence="6" type="ORF">LTR36_000295</name>
</gene>
<evidence type="ECO:0000313" key="7">
    <source>
        <dbReference type="Proteomes" id="UP001324427"/>
    </source>
</evidence>
<reference evidence="6 7" key="1">
    <citation type="submission" date="2021-11" db="EMBL/GenBank/DDBJ databases">
        <title>Black yeast isolated from Biological Soil Crust.</title>
        <authorList>
            <person name="Kurbessoian T."/>
        </authorList>
    </citation>
    <scope>NUCLEOTIDE SEQUENCE [LARGE SCALE GENOMIC DNA]</scope>
    <source>
        <strain evidence="6 7">CCFEE 5522</strain>
    </source>
</reference>
<dbReference type="PANTHER" id="PTHR46231:SF1">
    <property type="entry name" value="ANKYRIN REPEAT AND BTB_POZ DOMAIN-CONTAINING PROTEIN 1"/>
    <property type="match status" value="1"/>
</dbReference>
<dbReference type="PROSITE" id="PS50297">
    <property type="entry name" value="ANK_REP_REGION"/>
    <property type="match status" value="1"/>
</dbReference>
<evidence type="ECO:0000313" key="6">
    <source>
        <dbReference type="EMBL" id="KAK4550716.1"/>
    </source>
</evidence>
<feature type="compositionally biased region" description="Acidic residues" evidence="4">
    <location>
        <begin position="313"/>
        <end position="326"/>
    </location>
</feature>
<dbReference type="GO" id="GO:0000151">
    <property type="term" value="C:ubiquitin ligase complex"/>
    <property type="evidence" value="ECO:0007669"/>
    <property type="project" value="TreeGrafter"/>
</dbReference>
<sequence length="1174" mass="130886">MAEAETPLLGKHQLEKALYEEHKAISSGRLKEENPLDSSAEFRQLCEACRRGDLKAIQEQIGKGININARDEFDYTPLILASLCGHYEVVQMLLEQGSLCERDTFQGERCLYNALNDRIRNLLLSYDYSKSTDPLQPLAAHITGLLTREIPKTADITVHTGEATFDLHKFVLSARSPFFAKKLAAAPETTSWKLASSVPTQSFETCIRYLYMGDVGADLGDGEEEQAILSGIDKLSRQLEVPQLFDSLLHSGDRRQARQRRTDEVEKGRDHVAAWFQQNVLRHKLEVDGEKADAVKWDRDNGIFADVLLRADDADEEDEEDEDTDLPEARNTTPKTRQTEGPLHGIPIGTFHPTPTPSRSPSRKRKPKRSVLYPAHRAMLLRSEVFATMFASPFREGQSSPHLQIVPVDCTPDVLEVILTYLYTEKADFSLSLALDVLHAADMLFIEKLKQRAALLISTLGNGSASVVEAENPRGETDGEDVIDIYDVVRAGWDTRVHRLEEFGARYIAYRLERYIDEPEFKTLVQESAGRIRGRQETDTVELVDDIRYYLSERFRLRFEDAGLDDLDLMDEGAAITNTDSVPLAETSAGPEVSEVAGGDVTKPPQHEDEGYGGSPRKDIDADAGNSQHTDAGFAHEVEAGQGVVRTLDGEIAGDEFAQDAINYQILLGKIEGLMETLGLDGDIVSVVGGQLELKKTGNSCSGCKDMFRAGMLYSVWGKRIRNKPNPRAFNERTNNPDCAICRIVQAVVAQAAPRARECEVHVAFETGIGPSGIETAEIEVEADGKKVCYKFFLSHDAAKVEQSFPLMKRAWVLQERWLSPRTLHFCGDEVVLECGQDLKCECGRNNETFTLWKGDPTKIMPIENQSDGMVLKRQPGKRWTQFVSAYSALDLSYRSDRLPAVSGLARRFAAQHTDAQTSPGQYLAGLWERTVCDELVWFVGDVLLQSQRSTEAEDHQMHTGLALARRGRLAEYIAPSWSWAGVTDAVNYRAWNDNAALCEVVGADMVLSGPDPFGSVVPGCSLTVRGKLLETAWTVSGAQPSQRSFVLLDVHATQRLDEKDSNGVRFLPDYTITKPGPHQVAASERLYVFPVLTEKLSLSSWSYRVSEEKAMQDMKALVERVRSTACLILRQRTSLSGAWPVFERIGFTEYANVTARAENVDLNPYEERMFVLV</sequence>
<dbReference type="SUPFAM" id="SSF54695">
    <property type="entry name" value="POZ domain"/>
    <property type="match status" value="2"/>
</dbReference>
<dbReference type="InterPro" id="IPR036770">
    <property type="entry name" value="Ankyrin_rpt-contain_sf"/>
</dbReference>
<dbReference type="EMBL" id="JAVFHQ010000001">
    <property type="protein sequence ID" value="KAK4550716.1"/>
    <property type="molecule type" value="Genomic_DNA"/>
</dbReference>
<dbReference type="InterPro" id="IPR000210">
    <property type="entry name" value="BTB/POZ_dom"/>
</dbReference>
<name>A0AAV9K019_9PEZI</name>
<dbReference type="Pfam" id="PF00651">
    <property type="entry name" value="BTB"/>
    <property type="match status" value="2"/>
</dbReference>
<dbReference type="InterPro" id="IPR011333">
    <property type="entry name" value="SKP1/BTB/POZ_sf"/>
</dbReference>
<feature type="region of interest" description="Disordered" evidence="4">
    <location>
        <begin position="578"/>
        <end position="629"/>
    </location>
</feature>
<proteinExistence type="predicted"/>
<dbReference type="Proteomes" id="UP001324427">
    <property type="component" value="Unassembled WGS sequence"/>
</dbReference>
<evidence type="ECO:0000256" key="1">
    <source>
        <dbReference type="ARBA" id="ARBA00022737"/>
    </source>
</evidence>
<protein>
    <recommendedName>
        <fullName evidence="5">BTB domain-containing protein</fullName>
    </recommendedName>
</protein>
<evidence type="ECO:0000259" key="5">
    <source>
        <dbReference type="PROSITE" id="PS50097"/>
    </source>
</evidence>
<keyword evidence="7" id="KW-1185">Reference proteome</keyword>
<dbReference type="InterPro" id="IPR002110">
    <property type="entry name" value="Ankyrin_rpt"/>
</dbReference>
<dbReference type="PANTHER" id="PTHR46231">
    <property type="entry name" value="ANKYRIN REPEAT AND BTB/POZ DOMAIN-CONTAINING PROTEIN 1"/>
    <property type="match status" value="1"/>
</dbReference>
<feature type="domain" description="BTB" evidence="5">
    <location>
        <begin position="373"/>
        <end position="431"/>
    </location>
</feature>
<dbReference type="GO" id="GO:0005737">
    <property type="term" value="C:cytoplasm"/>
    <property type="evidence" value="ECO:0007669"/>
    <property type="project" value="TreeGrafter"/>
</dbReference>
<feature type="repeat" description="ANK" evidence="3">
    <location>
        <begin position="73"/>
        <end position="98"/>
    </location>
</feature>
<dbReference type="CDD" id="cd18497">
    <property type="entry name" value="BACK_ABTB1_BPOZ"/>
    <property type="match status" value="1"/>
</dbReference>
<organism evidence="6 7">
    <name type="scientific">Oleoguttula mirabilis</name>
    <dbReference type="NCBI Taxonomy" id="1507867"/>
    <lineage>
        <taxon>Eukaryota</taxon>
        <taxon>Fungi</taxon>
        <taxon>Dikarya</taxon>
        <taxon>Ascomycota</taxon>
        <taxon>Pezizomycotina</taxon>
        <taxon>Dothideomycetes</taxon>
        <taxon>Dothideomycetidae</taxon>
        <taxon>Mycosphaerellales</taxon>
        <taxon>Teratosphaeriaceae</taxon>
        <taxon>Oleoguttula</taxon>
    </lineage>
</organism>
<accession>A0AAV9K019</accession>
<feature type="compositionally biased region" description="Basic and acidic residues" evidence="4">
    <location>
        <begin position="605"/>
        <end position="621"/>
    </location>
</feature>
<evidence type="ECO:0000256" key="4">
    <source>
        <dbReference type="SAM" id="MobiDB-lite"/>
    </source>
</evidence>
<dbReference type="FunFam" id="1.25.40.20:FF:000248">
    <property type="entry name" value="Ankyrin repeat and BTB/POZ domain protein"/>
    <property type="match status" value="1"/>
</dbReference>
<dbReference type="InterPro" id="IPR044515">
    <property type="entry name" value="ABTB1"/>
</dbReference>
<dbReference type="Pfam" id="PF13637">
    <property type="entry name" value="Ank_4"/>
    <property type="match status" value="1"/>
</dbReference>